<comment type="caution">
    <text evidence="3">The sequence shown here is derived from an EMBL/GenBank/DDBJ whole genome shotgun (WGS) entry which is preliminary data.</text>
</comment>
<evidence type="ECO:0000313" key="3">
    <source>
        <dbReference type="EMBL" id="CAH3046542.1"/>
    </source>
</evidence>
<feature type="compositionally biased region" description="Polar residues" evidence="1">
    <location>
        <begin position="36"/>
        <end position="55"/>
    </location>
</feature>
<gene>
    <name evidence="3" type="ORF">PLOB_00008150</name>
</gene>
<feature type="region of interest" description="Disordered" evidence="1">
    <location>
        <begin position="19"/>
        <end position="56"/>
    </location>
</feature>
<evidence type="ECO:0000313" key="4">
    <source>
        <dbReference type="Proteomes" id="UP001159405"/>
    </source>
</evidence>
<feature type="compositionally biased region" description="Low complexity" evidence="1">
    <location>
        <begin position="24"/>
        <end position="35"/>
    </location>
</feature>
<evidence type="ECO:0000259" key="2">
    <source>
        <dbReference type="Pfam" id="PF13837"/>
    </source>
</evidence>
<dbReference type="Proteomes" id="UP001159405">
    <property type="component" value="Unassembled WGS sequence"/>
</dbReference>
<dbReference type="Pfam" id="PF13837">
    <property type="entry name" value="Myb_DNA-bind_4"/>
    <property type="match status" value="1"/>
</dbReference>
<feature type="domain" description="Myb/SANT-like DNA-binding" evidence="2">
    <location>
        <begin position="55"/>
        <end position="115"/>
    </location>
</feature>
<evidence type="ECO:0000256" key="1">
    <source>
        <dbReference type="SAM" id="MobiDB-lite"/>
    </source>
</evidence>
<protein>
    <recommendedName>
        <fullName evidence="2">Myb/SANT-like DNA-binding domain-containing protein</fullName>
    </recommendedName>
</protein>
<accession>A0ABN8NEC9</accession>
<dbReference type="EMBL" id="CALNXK010000014">
    <property type="protein sequence ID" value="CAH3046542.1"/>
    <property type="molecule type" value="Genomic_DNA"/>
</dbReference>
<organism evidence="3 4">
    <name type="scientific">Porites lobata</name>
    <dbReference type="NCBI Taxonomy" id="104759"/>
    <lineage>
        <taxon>Eukaryota</taxon>
        <taxon>Metazoa</taxon>
        <taxon>Cnidaria</taxon>
        <taxon>Anthozoa</taxon>
        <taxon>Hexacorallia</taxon>
        <taxon>Scleractinia</taxon>
        <taxon>Fungiina</taxon>
        <taxon>Poritidae</taxon>
        <taxon>Porites</taxon>
    </lineage>
</organism>
<feature type="non-terminal residue" evidence="3">
    <location>
        <position position="118"/>
    </location>
</feature>
<sequence>MQNQFPHYGQAVVLPYQVPMPHASPSTSSVASSESKNTTNEENPQPGATNRNRGSNWADAETSYLLELRRDNFPISKKRNSTVWDAIVKKLNSIFKYKGIPSYRTSTQCKACIKYLQD</sequence>
<keyword evidence="4" id="KW-1185">Reference proteome</keyword>
<dbReference type="InterPro" id="IPR044822">
    <property type="entry name" value="Myb_DNA-bind_4"/>
</dbReference>
<reference evidence="3 4" key="1">
    <citation type="submission" date="2022-05" db="EMBL/GenBank/DDBJ databases">
        <authorList>
            <consortium name="Genoscope - CEA"/>
            <person name="William W."/>
        </authorList>
    </citation>
    <scope>NUCLEOTIDE SEQUENCE [LARGE SCALE GENOMIC DNA]</scope>
</reference>
<proteinExistence type="predicted"/>
<name>A0ABN8NEC9_9CNID</name>